<organism evidence="1 2">
    <name type="scientific">Candidatus Accumulibacter vicinus</name>
    <dbReference type="NCBI Taxonomy" id="2954382"/>
    <lineage>
        <taxon>Bacteria</taxon>
        <taxon>Pseudomonadati</taxon>
        <taxon>Pseudomonadota</taxon>
        <taxon>Betaproteobacteria</taxon>
        <taxon>Candidatus Accumulibacter</taxon>
    </lineage>
</organism>
<reference evidence="1 2" key="1">
    <citation type="submission" date="2014-07" db="EMBL/GenBank/DDBJ databases">
        <title>Expanding our view of genomic diversity in Candidatus Accumulibacter clades.</title>
        <authorList>
            <person name="Skennerton C.T."/>
            <person name="Barr J.J."/>
            <person name="Slater F.R."/>
            <person name="Bond P.L."/>
            <person name="Tyson G.W."/>
        </authorList>
    </citation>
    <scope>NUCLEOTIDE SEQUENCE [LARGE SCALE GENOMIC DNA]</scope>
    <source>
        <strain evidence="2">SK-01</strain>
    </source>
</reference>
<accession>A0A084Y2B0</accession>
<dbReference type="Proteomes" id="UP000019812">
    <property type="component" value="Unassembled WGS sequence"/>
</dbReference>
<protein>
    <submittedName>
        <fullName evidence="1">Uncharacterized protein</fullName>
    </submittedName>
</protein>
<sequence>MRRKWGDFGAIDRTSYRHRIFWCGHGGKRSAVADQPVRSDWGRYRKCGGYRGVAGHQLIRVAEQCVWRGFVLWGASDNFDHAVQWVSIYRRASQPRVRLGVLPDRHAARSRPDSDLAMHSEGAMKLKTLTTNLQRIVNLVDNLSHHLEGIHYGRQIGLP</sequence>
<evidence type="ECO:0000313" key="2">
    <source>
        <dbReference type="Proteomes" id="UP000019812"/>
    </source>
</evidence>
<dbReference type="EMBL" id="JDSS02000019">
    <property type="protein sequence ID" value="KFB68854.1"/>
    <property type="molecule type" value="Genomic_DNA"/>
</dbReference>
<proteinExistence type="predicted"/>
<comment type="caution">
    <text evidence="1">The sequence shown here is derived from an EMBL/GenBank/DDBJ whole genome shotgun (WGS) entry which is preliminary data.</text>
</comment>
<gene>
    <name evidence="1" type="ORF">CAPSK01_001709</name>
</gene>
<dbReference type="AlphaFoldDB" id="A0A084Y2B0"/>
<evidence type="ECO:0000313" key="1">
    <source>
        <dbReference type="EMBL" id="KFB68854.1"/>
    </source>
</evidence>
<name>A0A084Y2B0_9PROT</name>